<dbReference type="RefSeq" id="WP_393993992.1">
    <property type="nucleotide sequence ID" value="NZ_JBAFVH010000011.1"/>
</dbReference>
<dbReference type="HAMAP" id="MF_00634">
    <property type="entry name" value="UPF0235"/>
    <property type="match status" value="1"/>
</dbReference>
<dbReference type="InterPro" id="IPR036591">
    <property type="entry name" value="YggU-like_sf"/>
</dbReference>
<dbReference type="Proteomes" id="UP001604002">
    <property type="component" value="Unassembled WGS sequence"/>
</dbReference>
<dbReference type="Gene3D" id="3.30.1200.10">
    <property type="entry name" value="YggU-like"/>
    <property type="match status" value="1"/>
</dbReference>
<dbReference type="SUPFAM" id="SSF69786">
    <property type="entry name" value="YggU-like"/>
    <property type="match status" value="1"/>
</dbReference>
<evidence type="ECO:0000256" key="1">
    <source>
        <dbReference type="ARBA" id="ARBA00010364"/>
    </source>
</evidence>
<dbReference type="InterPro" id="IPR003746">
    <property type="entry name" value="DUF167"/>
</dbReference>
<comment type="similarity">
    <text evidence="1 2">Belongs to the UPF0235 family.</text>
</comment>
<keyword evidence="4" id="KW-1185">Reference proteome</keyword>
<gene>
    <name evidence="3" type="ORF">V5F32_19355</name>
</gene>
<evidence type="ECO:0000313" key="4">
    <source>
        <dbReference type="Proteomes" id="UP001604002"/>
    </source>
</evidence>
<dbReference type="NCBIfam" id="TIGR00251">
    <property type="entry name" value="DUF167 family protein"/>
    <property type="match status" value="1"/>
</dbReference>
<sequence length="110" mass="11049">MSFLKLLPDGLEVTVRATPRGGRDALDGVAELSDGRAVLKIRVKVAPEDGAATAAVCRVLAQAAGIAASQVRLTSGATARVKTFRIAGNAAELAAALTQAAAAPAGKARK</sequence>
<proteinExistence type="inferred from homology"/>
<dbReference type="Pfam" id="PF02594">
    <property type="entry name" value="DUF167"/>
    <property type="match status" value="1"/>
</dbReference>
<name>A0ABW7A005_9HYPH</name>
<protein>
    <recommendedName>
        <fullName evidence="2">UPF0235 protein V5F32_19355</fullName>
    </recommendedName>
</protein>
<accession>A0ABW7A005</accession>
<comment type="caution">
    <text evidence="3">The sequence shown here is derived from an EMBL/GenBank/DDBJ whole genome shotgun (WGS) entry which is preliminary data.</text>
</comment>
<reference evidence="3 4" key="1">
    <citation type="submission" date="2024-02" db="EMBL/GenBank/DDBJ databases">
        <title>Expansion and revision of Xanthobacter and proposal of Roseixanthobacter gen. nov.</title>
        <authorList>
            <person name="Soltysiak M.P.M."/>
            <person name="Jalihal A."/>
            <person name="Ory A."/>
            <person name="Chrisophersen C."/>
            <person name="Lee A.D."/>
            <person name="Boulton J."/>
            <person name="Springer M."/>
        </authorList>
    </citation>
    <scope>NUCLEOTIDE SEQUENCE [LARGE SCALE GENOMIC DNA]</scope>
    <source>
        <strain evidence="3 4">23A</strain>
    </source>
</reference>
<dbReference type="EMBL" id="JBAFVH010000011">
    <property type="protein sequence ID" value="MFG1374340.1"/>
    <property type="molecule type" value="Genomic_DNA"/>
</dbReference>
<organism evidence="3 4">
    <name type="scientific">Xanthobacter oligotrophicus</name>
    <dbReference type="NCBI Taxonomy" id="2607286"/>
    <lineage>
        <taxon>Bacteria</taxon>
        <taxon>Pseudomonadati</taxon>
        <taxon>Pseudomonadota</taxon>
        <taxon>Alphaproteobacteria</taxon>
        <taxon>Hyphomicrobiales</taxon>
        <taxon>Xanthobacteraceae</taxon>
        <taxon>Xanthobacter</taxon>
    </lineage>
</organism>
<evidence type="ECO:0000313" key="3">
    <source>
        <dbReference type="EMBL" id="MFG1374340.1"/>
    </source>
</evidence>
<dbReference type="SMART" id="SM01152">
    <property type="entry name" value="DUF167"/>
    <property type="match status" value="1"/>
</dbReference>
<evidence type="ECO:0000256" key="2">
    <source>
        <dbReference type="HAMAP-Rule" id="MF_00634"/>
    </source>
</evidence>